<dbReference type="Gene3D" id="3.10.620.30">
    <property type="match status" value="1"/>
</dbReference>
<dbReference type="InterPro" id="IPR038765">
    <property type="entry name" value="Papain-like_cys_pep_sf"/>
</dbReference>
<dbReference type="PANTHER" id="PTHR33490">
    <property type="entry name" value="BLR5614 PROTEIN-RELATED"/>
    <property type="match status" value="1"/>
</dbReference>
<evidence type="ECO:0000313" key="1">
    <source>
        <dbReference type="EMBL" id="QEE19581.1"/>
    </source>
</evidence>
<dbReference type="SUPFAM" id="SSF54001">
    <property type="entry name" value="Cysteine proteinases"/>
    <property type="match status" value="1"/>
</dbReference>
<dbReference type="Proteomes" id="UP000321062">
    <property type="component" value="Chromosome"/>
</dbReference>
<sequence>MLLTINHVSRYHYDQPVPYAVQRLRLWPTNHPGQVVREWRVEVEGAEREVSYVDGFGNRTELVRHERNAESICVQASGVIETEDRNGVLGPANGTPPLWVFERETELTRPGERIRALASELGALGEGHLPMLHSLMGRIHEQVSYVPGATNVATDAEAALVNGAGVCQDHAQIFISAARLLGIPARYVSGYLRMEGVAEQTASHAWAEAHVDGLGWVGFDAANAICPNDNYVRIACGLDYRSAAPVSGVRTGAAAETLAVEISVEQEQ</sequence>
<proteinExistence type="predicted"/>
<dbReference type="Pfam" id="PF01841">
    <property type="entry name" value="Transglut_core"/>
    <property type="match status" value="1"/>
</dbReference>
<dbReference type="PANTHER" id="PTHR33490:SF6">
    <property type="entry name" value="SLL1049 PROTEIN"/>
    <property type="match status" value="1"/>
</dbReference>
<dbReference type="EMBL" id="CP041690">
    <property type="protein sequence ID" value="QEE19581.1"/>
    <property type="molecule type" value="Genomic_DNA"/>
</dbReference>
<evidence type="ECO:0000313" key="2">
    <source>
        <dbReference type="Proteomes" id="UP000321062"/>
    </source>
</evidence>
<keyword evidence="2" id="KW-1185">Reference proteome</keyword>
<dbReference type="OrthoDB" id="9804023at2"/>
<dbReference type="KEGG" id="yti:FNA67_05060"/>
<dbReference type="RefSeq" id="WP_147655283.1">
    <property type="nucleotide sequence ID" value="NZ_BMFM01000001.1"/>
</dbReference>
<dbReference type="Pfam" id="PF08379">
    <property type="entry name" value="Bact_transglu_N"/>
    <property type="match status" value="1"/>
</dbReference>
<dbReference type="AlphaFoldDB" id="A0A5B9DJW7"/>
<organism evidence="1 2">
    <name type="scientific">Paradevosia tibetensis</name>
    <dbReference type="NCBI Taxonomy" id="1447062"/>
    <lineage>
        <taxon>Bacteria</taxon>
        <taxon>Pseudomonadati</taxon>
        <taxon>Pseudomonadota</taxon>
        <taxon>Alphaproteobacteria</taxon>
        <taxon>Hyphomicrobiales</taxon>
        <taxon>Devosiaceae</taxon>
        <taxon>Paradevosia</taxon>
    </lineage>
</organism>
<reference evidence="1 2" key="1">
    <citation type="journal article" date="2015" name="Int. J. Syst. Evol. Microbiol.">
        <title>Youhaiella tibetensis gen. nov., sp. nov., isolated from subsurface sediment.</title>
        <authorList>
            <person name="Wang Y.X."/>
            <person name="Huang F.Q."/>
            <person name="Nogi Y."/>
            <person name="Pang S.J."/>
            <person name="Wang P.K."/>
            <person name="Lv J."/>
        </authorList>
    </citation>
    <scope>NUCLEOTIDE SEQUENCE [LARGE SCALE GENOMIC DNA]</scope>
    <source>
        <strain evidence="2">fig4</strain>
    </source>
</reference>
<name>A0A5B9DJW7_9HYPH</name>
<protein>
    <submittedName>
        <fullName evidence="1">Transglutaminase family protein</fullName>
    </submittedName>
</protein>
<dbReference type="InterPro" id="IPR013589">
    <property type="entry name" value="Bac_transglu_N"/>
</dbReference>
<dbReference type="InterPro" id="IPR002931">
    <property type="entry name" value="Transglutaminase-like"/>
</dbReference>
<accession>A0A5B9DJW7</accession>
<dbReference type="SMART" id="SM00460">
    <property type="entry name" value="TGc"/>
    <property type="match status" value="1"/>
</dbReference>
<gene>
    <name evidence="1" type="ORF">FNA67_05060</name>
</gene>